<evidence type="ECO:0000313" key="2">
    <source>
        <dbReference type="EMBL" id="GLB39343.1"/>
    </source>
</evidence>
<reference evidence="2" key="1">
    <citation type="submission" date="2022-07" db="EMBL/GenBank/DDBJ databases">
        <title>The genome of Lyophyllum shimeji provides insight into the initial evolution of ectomycorrhizal fungal genome.</title>
        <authorList>
            <person name="Kobayashi Y."/>
            <person name="Shibata T."/>
            <person name="Hirakawa H."/>
            <person name="Shigenobu S."/>
            <person name="Nishiyama T."/>
            <person name="Yamada A."/>
            <person name="Hasebe M."/>
            <person name="Kawaguchi M."/>
        </authorList>
    </citation>
    <scope>NUCLEOTIDE SEQUENCE</scope>
    <source>
        <strain evidence="2">AT787</strain>
    </source>
</reference>
<keyword evidence="3" id="KW-1185">Reference proteome</keyword>
<name>A0A9P3PNW4_LYOSH</name>
<gene>
    <name evidence="2" type="ORF">LshimejAT787_0605050</name>
</gene>
<dbReference type="EMBL" id="BRPK01000006">
    <property type="protein sequence ID" value="GLB39343.1"/>
    <property type="molecule type" value="Genomic_DNA"/>
</dbReference>
<proteinExistence type="predicted"/>
<sequence>MSEPSSAPSAPSIAPVLLKDLEFGDAEKKNDVLAKLISLARENPTFTSEHISARAAELLRILKLPQTQEHRTALVQFISALFYLTPASRALLAPHADAIVPYLVPCYTTECLHVQYALSRLAEDDPASHAASLRTHLYYAHPGPEVVRGAVESRGPARSLLSKPPPRGCDMSPAGLPPDDPRRRPVSGGRVGPRRVRGDVVLRVGVGVGGRGDSDARGAGEGPGGAQGARAREKPRGGVATGPHWLLARVVMGLDSGDGEGEQAMVREAFEGVWKDAGLGVLVKLGIAVEAGLCDLLLEEVGRGGASEHRSAVLVVLEKLVGEARSAGYFLMKKGCIEPLLDIVKGPVPADSALALSILARLLESTSPSPGTFSEPIPLRDTVAAALTSPSVLPRIIARFHCTSSRGAAHLLAEILAGEPGTNAWDYSPSSGPPSTPYKGKLVTSDVVARSVELIRMRTARTDALLLLYQCGWGYKRGLELVKYALKAAVENVDVFFFPALAGGGGGANETLETMTLGRTVAEAAYLAGALPRALELLAQEAASEAAGRRAAVDGVCFVLRAPSAQKEKDVVRRNEVLLRVLAALVADESRASLERVVWMLRLLENTQDRDQRWLLERGESFGNGKTVGHLVALVQQVL</sequence>
<dbReference type="InterPro" id="IPR016024">
    <property type="entry name" value="ARM-type_fold"/>
</dbReference>
<protein>
    <submittedName>
        <fullName evidence="2">Uncharacterized protein</fullName>
    </submittedName>
</protein>
<comment type="caution">
    <text evidence="2">The sequence shown here is derived from an EMBL/GenBank/DDBJ whole genome shotgun (WGS) entry which is preliminary data.</text>
</comment>
<evidence type="ECO:0000256" key="1">
    <source>
        <dbReference type="SAM" id="MobiDB-lite"/>
    </source>
</evidence>
<dbReference type="Proteomes" id="UP001063166">
    <property type="component" value="Unassembled WGS sequence"/>
</dbReference>
<feature type="region of interest" description="Disordered" evidence="1">
    <location>
        <begin position="152"/>
        <end position="193"/>
    </location>
</feature>
<evidence type="ECO:0000313" key="3">
    <source>
        <dbReference type="Proteomes" id="UP001063166"/>
    </source>
</evidence>
<accession>A0A9P3PNW4</accession>
<dbReference type="AlphaFoldDB" id="A0A9P3PNW4"/>
<dbReference type="OrthoDB" id="2960366at2759"/>
<dbReference type="SUPFAM" id="SSF48371">
    <property type="entry name" value="ARM repeat"/>
    <property type="match status" value="1"/>
</dbReference>
<organism evidence="2 3">
    <name type="scientific">Lyophyllum shimeji</name>
    <name type="common">Hon-shimeji</name>
    <name type="synonym">Tricholoma shimeji</name>
    <dbReference type="NCBI Taxonomy" id="47721"/>
    <lineage>
        <taxon>Eukaryota</taxon>
        <taxon>Fungi</taxon>
        <taxon>Dikarya</taxon>
        <taxon>Basidiomycota</taxon>
        <taxon>Agaricomycotina</taxon>
        <taxon>Agaricomycetes</taxon>
        <taxon>Agaricomycetidae</taxon>
        <taxon>Agaricales</taxon>
        <taxon>Tricholomatineae</taxon>
        <taxon>Lyophyllaceae</taxon>
        <taxon>Lyophyllum</taxon>
    </lineage>
</organism>
<feature type="region of interest" description="Disordered" evidence="1">
    <location>
        <begin position="207"/>
        <end position="238"/>
    </location>
</feature>